<comment type="caution">
    <text evidence="5">The sequence shown here is derived from an EMBL/GenBank/DDBJ whole genome shotgun (WGS) entry which is preliminary data.</text>
</comment>
<keyword evidence="1" id="KW-0677">Repeat</keyword>
<dbReference type="SMART" id="SM00248">
    <property type="entry name" value="ANK"/>
    <property type="match status" value="12"/>
</dbReference>
<accession>A0AAV9V4U6</accession>
<dbReference type="AlphaFoldDB" id="A0AAV9V4U6"/>
<evidence type="ECO:0000256" key="2">
    <source>
        <dbReference type="PROSITE-ProRule" id="PRU00023"/>
    </source>
</evidence>
<dbReference type="Gene3D" id="3.40.50.300">
    <property type="entry name" value="P-loop containing nucleotide triphosphate hydrolases"/>
    <property type="match status" value="1"/>
</dbReference>
<feature type="domain" description="GPI inositol-deacylase winged helix" evidence="3">
    <location>
        <begin position="504"/>
        <end position="585"/>
    </location>
</feature>
<evidence type="ECO:0000259" key="3">
    <source>
        <dbReference type="Pfam" id="PF22939"/>
    </source>
</evidence>
<evidence type="ECO:0000313" key="6">
    <source>
        <dbReference type="Proteomes" id="UP001375240"/>
    </source>
</evidence>
<dbReference type="Pfam" id="PF00023">
    <property type="entry name" value="Ank"/>
    <property type="match status" value="1"/>
</dbReference>
<dbReference type="Pfam" id="PF24883">
    <property type="entry name" value="NPHP3_N"/>
    <property type="match status" value="1"/>
</dbReference>
<protein>
    <recommendedName>
        <fullName evidence="7">NACHT domain-containing protein</fullName>
    </recommendedName>
</protein>
<dbReference type="Gene3D" id="1.25.40.20">
    <property type="entry name" value="Ankyrin repeat-containing domain"/>
    <property type="match status" value="2"/>
</dbReference>
<feature type="repeat" description="ANK" evidence="2">
    <location>
        <begin position="869"/>
        <end position="901"/>
    </location>
</feature>
<dbReference type="EMBL" id="JAVHNQ010000002">
    <property type="protein sequence ID" value="KAK6354831.1"/>
    <property type="molecule type" value="Genomic_DNA"/>
</dbReference>
<dbReference type="Proteomes" id="UP001375240">
    <property type="component" value="Unassembled WGS sequence"/>
</dbReference>
<feature type="domain" description="Nephrocystin 3-like N-terminal" evidence="4">
    <location>
        <begin position="224"/>
        <end position="395"/>
    </location>
</feature>
<reference evidence="5 6" key="1">
    <citation type="submission" date="2019-10" db="EMBL/GenBank/DDBJ databases">
        <authorList>
            <person name="Palmer J.M."/>
        </authorList>
    </citation>
    <scope>NUCLEOTIDE SEQUENCE [LARGE SCALE GENOMIC DNA]</scope>
    <source>
        <strain evidence="5 6">TWF696</strain>
    </source>
</reference>
<dbReference type="InterPro" id="IPR027417">
    <property type="entry name" value="P-loop_NTPase"/>
</dbReference>
<organism evidence="5 6">
    <name type="scientific">Orbilia brochopaga</name>
    <dbReference type="NCBI Taxonomy" id="3140254"/>
    <lineage>
        <taxon>Eukaryota</taxon>
        <taxon>Fungi</taxon>
        <taxon>Dikarya</taxon>
        <taxon>Ascomycota</taxon>
        <taxon>Pezizomycotina</taxon>
        <taxon>Orbiliomycetes</taxon>
        <taxon>Orbiliales</taxon>
        <taxon>Orbiliaceae</taxon>
        <taxon>Orbilia</taxon>
    </lineage>
</organism>
<dbReference type="PROSITE" id="PS50297">
    <property type="entry name" value="ANK_REP_REGION"/>
    <property type="match status" value="1"/>
</dbReference>
<dbReference type="InterPro" id="IPR054471">
    <property type="entry name" value="GPIID_WHD"/>
</dbReference>
<keyword evidence="6" id="KW-1185">Reference proteome</keyword>
<dbReference type="SUPFAM" id="SSF52540">
    <property type="entry name" value="P-loop containing nucleoside triphosphate hydrolases"/>
    <property type="match status" value="1"/>
</dbReference>
<name>A0AAV9V4U6_9PEZI</name>
<dbReference type="Pfam" id="PF12796">
    <property type="entry name" value="Ank_2"/>
    <property type="match status" value="2"/>
</dbReference>
<dbReference type="InterPro" id="IPR002110">
    <property type="entry name" value="Ankyrin_rpt"/>
</dbReference>
<evidence type="ECO:0000313" key="5">
    <source>
        <dbReference type="EMBL" id="KAK6354831.1"/>
    </source>
</evidence>
<evidence type="ECO:0008006" key="7">
    <source>
        <dbReference type="Google" id="ProtNLM"/>
    </source>
</evidence>
<keyword evidence="2" id="KW-0040">ANK repeat</keyword>
<feature type="repeat" description="ANK" evidence="2">
    <location>
        <begin position="964"/>
        <end position="996"/>
    </location>
</feature>
<evidence type="ECO:0000256" key="1">
    <source>
        <dbReference type="ARBA" id="ARBA00022737"/>
    </source>
</evidence>
<evidence type="ECO:0000259" key="4">
    <source>
        <dbReference type="Pfam" id="PF24883"/>
    </source>
</evidence>
<gene>
    <name evidence="5" type="ORF">TWF696_003963</name>
</gene>
<dbReference type="Pfam" id="PF22939">
    <property type="entry name" value="WHD_GPIID"/>
    <property type="match status" value="1"/>
</dbReference>
<dbReference type="PROSITE" id="PS50088">
    <property type="entry name" value="ANK_REPEAT"/>
    <property type="match status" value="3"/>
</dbReference>
<dbReference type="InterPro" id="IPR056884">
    <property type="entry name" value="NPHP3-like_N"/>
</dbReference>
<dbReference type="SUPFAM" id="SSF48403">
    <property type="entry name" value="Ankyrin repeat"/>
    <property type="match status" value="2"/>
</dbReference>
<sequence length="1191" mass="134393">MDPLSVAASIGGLIALVDLIAKSSYSYVGKVKDAPEEWKQIQQGILALRLVLSVLESQVQKFHSTGTNDSKPSAIAALGLTATTPNQTTSNTTTSRPVLIDATKTLLEKISNDITKWERSPRAQRLMWPFNSGRAQEYLASLENCKSSFNLAVDVDNYSAVRECFQNTIRIEDGVRDIIAEQAKLRLEKQAEIKEQENYRLLNWLSPLKPKNKLNSSQKLHEPGTGQWLLDSDSFQDFWERKEPILWLCGKVGTGKTILSSTIIKDMTHRSSLGNDSIAIIYAFCEFSDQATLDPINIFGSFAKQLYLILPGTEMHASLKSLYTKDRNEKTGEAEKPTMEGLSDTISSLSDEFDHVYVAIDALDEYPFEIRDDFLTNLLSLQQKTVNLSILISSRPENDIRNSLSCYPQISTDNSSVTDDITTYVKSEVQHKRKRLAKLDESKQQDIIRKLVNKSDKMFRWVQCQLDIIDKARTVKAMQTALDNLPKGLFGTYDRILESIEDDDKEIARRVLTWLSYSHRPLAISELLEAIAVNESDDEWDDLKENLLSEPDDVLEICGSLVSQLKPGILGLAHFSVKEYLHHEYTAKELPYFSLTPTKAHDELASVCLTYLTFDNFRLYDPSIQKDRSSSNKAHPLAFERYARKNWDAHYRSGSQQLIGRWFKKIFPQPQKRIRLPPPKDRLAVEIPYDLGILRGGYYRTYFSYAIYSGYFRMTQHLLEMAIDYNFEAYDYDYALRDAVAINDTRITSLLLDAGADPCYITRALIAIQRPGQHVEISESILDSAIKHRYPDIVSLLLDGRATIDKRTLYEALKCAASFGAKDMFRLLRENGAPTTDNGEEGVLASAARGGDLEFVRMLLDAGADPNSPPGSSLEAAVESGEPEILNLLVERGARVHEGDKGRKSLFYVAAKSRWCINSWYIFHTGPDLDTDDEEIPHKYTVDGYNEFIDILINLGADINLIEDGKTPLEHAVNCDNETWFLLLAKKGADFNQIQNPQRILECAIGHGMIDTVRMLLDRCRGIDINGMSLDQEQIFGNVDLTNLLLQHGAKMDPVAWEKQHFDLSSLLLKAVTDKNLEDTEALLAKGADPCFDNNASLRSAVQDGSQDLVRILFRNADQLAHARFVWYTPGLLHLFVEWGDEYLVSRVLEIPSNVDINERRSKESPLEIASKHGHQSIVRLLLENGADPTL</sequence>
<dbReference type="InterPro" id="IPR036770">
    <property type="entry name" value="Ankyrin_rpt-contain_sf"/>
</dbReference>
<dbReference type="PANTHER" id="PTHR10039:SF16">
    <property type="entry name" value="GPI INOSITOL-DEACYLASE"/>
    <property type="match status" value="1"/>
</dbReference>
<dbReference type="PANTHER" id="PTHR10039">
    <property type="entry name" value="AMELOGENIN"/>
    <property type="match status" value="1"/>
</dbReference>
<feature type="repeat" description="ANK" evidence="2">
    <location>
        <begin position="1162"/>
        <end position="1191"/>
    </location>
</feature>
<proteinExistence type="predicted"/>